<dbReference type="Gene3D" id="3.40.50.300">
    <property type="entry name" value="P-loop containing nucleotide triphosphate hydrolases"/>
    <property type="match status" value="1"/>
</dbReference>
<organism evidence="1 2">
    <name type="scientific">Candidatus Woesebacteria bacterium GW2011_GWC2_31_9</name>
    <dbReference type="NCBI Taxonomy" id="1618586"/>
    <lineage>
        <taxon>Bacteria</taxon>
        <taxon>Candidatus Woeseibacteriota</taxon>
    </lineage>
</organism>
<dbReference type="Proteomes" id="UP000034803">
    <property type="component" value="Unassembled WGS sequence"/>
</dbReference>
<dbReference type="PANTHER" id="PTHR41930:SF1">
    <property type="entry name" value="DEPHOSPHO-COA KINASE"/>
    <property type="match status" value="1"/>
</dbReference>
<evidence type="ECO:0000313" key="2">
    <source>
        <dbReference type="Proteomes" id="UP000034803"/>
    </source>
</evidence>
<name>A0A0G0BML3_9BACT</name>
<reference evidence="1 2" key="1">
    <citation type="journal article" date="2015" name="Nature">
        <title>rRNA introns, odd ribosomes, and small enigmatic genomes across a large radiation of phyla.</title>
        <authorList>
            <person name="Brown C.T."/>
            <person name="Hug L.A."/>
            <person name="Thomas B.C."/>
            <person name="Sharon I."/>
            <person name="Castelle C.J."/>
            <person name="Singh A."/>
            <person name="Wilkins M.J."/>
            <person name="Williams K.H."/>
            <person name="Banfield J.F."/>
        </authorList>
    </citation>
    <scope>NUCLEOTIDE SEQUENCE [LARGE SCALE GENOMIC DNA]</scope>
</reference>
<gene>
    <name evidence="1" type="ORF">UR21_C0001G0068</name>
</gene>
<proteinExistence type="predicted"/>
<protein>
    <recommendedName>
        <fullName evidence="3">Dephospho-CoA kinase</fullName>
    </recommendedName>
</protein>
<comment type="caution">
    <text evidence="1">The sequence shown here is derived from an EMBL/GenBank/DDBJ whole genome shotgun (WGS) entry which is preliminary data.</text>
</comment>
<dbReference type="PANTHER" id="PTHR41930">
    <property type="entry name" value="UPF0200 PROTEIN MJ1399"/>
    <property type="match status" value="1"/>
</dbReference>
<dbReference type="InterPro" id="IPR027417">
    <property type="entry name" value="P-loop_NTPase"/>
</dbReference>
<dbReference type="Pfam" id="PF13238">
    <property type="entry name" value="AAA_18"/>
    <property type="match status" value="1"/>
</dbReference>
<evidence type="ECO:0008006" key="3">
    <source>
        <dbReference type="Google" id="ProtNLM"/>
    </source>
</evidence>
<evidence type="ECO:0000313" key="1">
    <source>
        <dbReference type="EMBL" id="KKP32272.1"/>
    </source>
</evidence>
<dbReference type="SUPFAM" id="SSF52540">
    <property type="entry name" value="P-loop containing nucleoside triphosphate hydrolases"/>
    <property type="match status" value="1"/>
</dbReference>
<dbReference type="EMBL" id="LBOI01000001">
    <property type="protein sequence ID" value="KKP32272.1"/>
    <property type="molecule type" value="Genomic_DNA"/>
</dbReference>
<accession>A0A0G0BML3</accession>
<sequence>MIIIGITGTLGAGKGTVVDYLVNKRSFKHYSVRNYLIEEIKKRNLEVNRDNMVIVANDLRKKFGSNYLALELYKDAKKVGKNSIIESLRTPDEILGLRNKGNFVLFAVDADQKKRYKRITERASESDKVTFEKFKKDEEREMQSNDPTKQNLSKCILMADFKFDNNGTIKKLYEEVEKTIEKII</sequence>
<dbReference type="AlphaFoldDB" id="A0A0G0BML3"/>